<comment type="caution">
    <text evidence="2">The sequence shown here is derived from an EMBL/GenBank/DDBJ whole genome shotgun (WGS) entry which is preliminary data.</text>
</comment>
<keyword evidence="1" id="KW-0812">Transmembrane</keyword>
<evidence type="ECO:0008006" key="4">
    <source>
        <dbReference type="Google" id="ProtNLM"/>
    </source>
</evidence>
<proteinExistence type="predicted"/>
<keyword evidence="1" id="KW-1133">Transmembrane helix</keyword>
<feature type="transmembrane region" description="Helical" evidence="1">
    <location>
        <begin position="66"/>
        <end position="84"/>
    </location>
</feature>
<accession>A0A1X1Z0L3</accession>
<dbReference type="OrthoDB" id="4734452at2"/>
<dbReference type="Proteomes" id="UP000193781">
    <property type="component" value="Unassembled WGS sequence"/>
</dbReference>
<dbReference type="EMBL" id="LQPH01000158">
    <property type="protein sequence ID" value="ORW16873.1"/>
    <property type="molecule type" value="Genomic_DNA"/>
</dbReference>
<sequence>MKGGLVDNTLRWVVTALFAVSFAAYAYFLVAQRRCWTGVVSQVLHLAMSAVMILMAWGVGMTLPTIAATMCFLLGGAWFVGIASHAPRAVDGRLTNYYYAVMMVAMAWMYGAMNGSLPGRSAHSGGEAMSMPAHDAVSGMPHPAHHMPQAAPDWVAIVNWTAALGFGAVAIYWAYRWMARRWTNLMPRAIGLTHAQIVTQTVTAAGTALMFADIV</sequence>
<evidence type="ECO:0000313" key="2">
    <source>
        <dbReference type="EMBL" id="ORW16873.1"/>
    </source>
</evidence>
<feature type="transmembrane region" description="Helical" evidence="1">
    <location>
        <begin position="154"/>
        <end position="175"/>
    </location>
</feature>
<dbReference type="InterPro" id="IPR033458">
    <property type="entry name" value="DUF5134"/>
</dbReference>
<evidence type="ECO:0000313" key="3">
    <source>
        <dbReference type="Proteomes" id="UP000193781"/>
    </source>
</evidence>
<gene>
    <name evidence="2" type="ORF">AWC17_14020</name>
</gene>
<dbReference type="Pfam" id="PF17197">
    <property type="entry name" value="DUF5134"/>
    <property type="match status" value="1"/>
</dbReference>
<name>A0A1X1Z0L3_9MYCO</name>
<dbReference type="STRING" id="244292.ABW17_16855"/>
<keyword evidence="3" id="KW-1185">Reference proteome</keyword>
<reference evidence="2 3" key="1">
    <citation type="submission" date="2016-01" db="EMBL/GenBank/DDBJ databases">
        <title>The new phylogeny of the genus Mycobacterium.</title>
        <authorList>
            <person name="Tarcisio F."/>
            <person name="Conor M."/>
            <person name="Antonella G."/>
            <person name="Elisabetta G."/>
            <person name="Giulia F.S."/>
            <person name="Sara T."/>
            <person name="Anna F."/>
            <person name="Clotilde B."/>
            <person name="Roberto B."/>
            <person name="Veronica D.S."/>
            <person name="Fabio R."/>
            <person name="Monica P."/>
            <person name="Olivier J."/>
            <person name="Enrico T."/>
            <person name="Nicola S."/>
        </authorList>
    </citation>
    <scope>NUCLEOTIDE SEQUENCE [LARGE SCALE GENOMIC DNA]</scope>
    <source>
        <strain evidence="2 3">DSM 44803</strain>
    </source>
</reference>
<feature type="transmembrane region" description="Helical" evidence="1">
    <location>
        <begin position="12"/>
        <end position="31"/>
    </location>
</feature>
<evidence type="ECO:0000256" key="1">
    <source>
        <dbReference type="SAM" id="Phobius"/>
    </source>
</evidence>
<keyword evidence="1" id="KW-0472">Membrane</keyword>
<organism evidence="2 3">
    <name type="scientific">Mycobacterium nebraskense</name>
    <dbReference type="NCBI Taxonomy" id="244292"/>
    <lineage>
        <taxon>Bacteria</taxon>
        <taxon>Bacillati</taxon>
        <taxon>Actinomycetota</taxon>
        <taxon>Actinomycetes</taxon>
        <taxon>Mycobacteriales</taxon>
        <taxon>Mycobacteriaceae</taxon>
        <taxon>Mycobacterium</taxon>
    </lineage>
</organism>
<protein>
    <recommendedName>
        <fullName evidence="4">DUF5134 domain-containing protein</fullName>
    </recommendedName>
</protein>
<dbReference type="AlphaFoldDB" id="A0A1X1Z0L3"/>
<feature type="transmembrane region" description="Helical" evidence="1">
    <location>
        <begin position="96"/>
        <end position="113"/>
    </location>
</feature>
<feature type="transmembrane region" description="Helical" evidence="1">
    <location>
        <begin position="43"/>
        <end position="60"/>
    </location>
</feature>